<dbReference type="EMBL" id="JACJII010000001">
    <property type="protein sequence ID" value="MBA9001686.1"/>
    <property type="molecule type" value="Genomic_DNA"/>
</dbReference>
<dbReference type="RefSeq" id="WP_182703912.1">
    <property type="nucleotide sequence ID" value="NZ_JACJII010000001.1"/>
</dbReference>
<name>A0A7W3MTM7_9ACTN</name>
<protein>
    <submittedName>
        <fullName evidence="1">Uncharacterized protein</fullName>
    </submittedName>
</protein>
<gene>
    <name evidence="1" type="ORF">HNR21_000568</name>
</gene>
<proteinExistence type="predicted"/>
<evidence type="ECO:0000313" key="2">
    <source>
        <dbReference type="Proteomes" id="UP000539313"/>
    </source>
</evidence>
<accession>A0A7W3MTM7</accession>
<evidence type="ECO:0000313" key="1">
    <source>
        <dbReference type="EMBL" id="MBA9001686.1"/>
    </source>
</evidence>
<sequence>MGAQGDRIFAAIAEKGFPDPWAAFGEHLSWEAAYAVQLKAAIDAARKNPGAEAADEVRVLFDRKQTNLEEAARLLAQVTAEYDSNGMWALLDERAARLDIEDVSERWAIGLVAHPFPIALRSLQFNWTYMKEHGVRAFYEMTARYVSDLTANNRRWRSAFETEQRTGVLDRITTVESDLASEEAPMHCDICKKTITALLYLDG</sequence>
<keyword evidence="2" id="KW-1185">Reference proteome</keyword>
<reference evidence="1 2" key="1">
    <citation type="submission" date="2020-08" db="EMBL/GenBank/DDBJ databases">
        <title>Sequencing the genomes of 1000 actinobacteria strains.</title>
        <authorList>
            <person name="Klenk H.-P."/>
        </authorList>
    </citation>
    <scope>NUCLEOTIDE SEQUENCE [LARGE SCALE GENOMIC DNA]</scope>
    <source>
        <strain evidence="1 2">DSM 45823</strain>
    </source>
</reference>
<dbReference type="Proteomes" id="UP000539313">
    <property type="component" value="Unassembled WGS sequence"/>
</dbReference>
<comment type="caution">
    <text evidence="1">The sequence shown here is derived from an EMBL/GenBank/DDBJ whole genome shotgun (WGS) entry which is preliminary data.</text>
</comment>
<organism evidence="1 2">
    <name type="scientific">Thermomonospora cellulosilytica</name>
    <dbReference type="NCBI Taxonomy" id="1411118"/>
    <lineage>
        <taxon>Bacteria</taxon>
        <taxon>Bacillati</taxon>
        <taxon>Actinomycetota</taxon>
        <taxon>Actinomycetes</taxon>
        <taxon>Streptosporangiales</taxon>
        <taxon>Thermomonosporaceae</taxon>
        <taxon>Thermomonospora</taxon>
    </lineage>
</organism>
<dbReference type="AlphaFoldDB" id="A0A7W3MTM7"/>